<dbReference type="PANTHER" id="PTHR30055:SF238">
    <property type="entry name" value="MYCOFACTOCIN BIOSYNTHESIS TRANSCRIPTIONAL REGULATOR MFTR-RELATED"/>
    <property type="match status" value="1"/>
</dbReference>
<dbReference type="EMBL" id="AP014854">
    <property type="protein sequence ID" value="BAR99415.1"/>
    <property type="molecule type" value="Genomic_DNA"/>
</dbReference>
<organism evidence="7 8">
    <name type="scientific">Blastochloris viridis</name>
    <name type="common">Rhodopseudomonas viridis</name>
    <dbReference type="NCBI Taxonomy" id="1079"/>
    <lineage>
        <taxon>Bacteria</taxon>
        <taxon>Pseudomonadati</taxon>
        <taxon>Pseudomonadota</taxon>
        <taxon>Alphaproteobacteria</taxon>
        <taxon>Hyphomicrobiales</taxon>
        <taxon>Blastochloridaceae</taxon>
        <taxon>Blastochloris</taxon>
    </lineage>
</organism>
<dbReference type="KEGG" id="bvr:BVIR_2864"/>
<dbReference type="GO" id="GO:0000976">
    <property type="term" value="F:transcription cis-regulatory region binding"/>
    <property type="evidence" value="ECO:0007669"/>
    <property type="project" value="TreeGrafter"/>
</dbReference>
<evidence type="ECO:0000256" key="4">
    <source>
        <dbReference type="PROSITE-ProRule" id="PRU00335"/>
    </source>
</evidence>
<dbReference type="Pfam" id="PF00440">
    <property type="entry name" value="TetR_N"/>
    <property type="match status" value="1"/>
</dbReference>
<dbReference type="GO" id="GO:0003700">
    <property type="term" value="F:DNA-binding transcription factor activity"/>
    <property type="evidence" value="ECO:0007669"/>
    <property type="project" value="TreeGrafter"/>
</dbReference>
<feature type="domain" description="HTH tetR-type" evidence="5">
    <location>
        <begin position="1"/>
        <end position="61"/>
    </location>
</feature>
<dbReference type="PRINTS" id="PR00455">
    <property type="entry name" value="HTHTETR"/>
</dbReference>
<dbReference type="OrthoDB" id="9811084at2"/>
<dbReference type="InterPro" id="IPR009057">
    <property type="entry name" value="Homeodomain-like_sf"/>
</dbReference>
<sequence>MELRAALVEAAYALFEEKGFDETRIDDITNDVDVSARTFFRYFSSKEDVVLDYYAVEHEEIVAALKERPIDEPIITALRRATVTVTKGCEEGFYGVDGDRFRTLRALIRTHPLIRARSLEQAHSRKGELVSVIAERLGVDPRTDIKASVLAEVLEFAASAAYDIWRQPQAQGVSYYEVLDDVFGLLEGGINFIKT</sequence>
<evidence type="ECO:0000259" key="5">
    <source>
        <dbReference type="PROSITE" id="PS50977"/>
    </source>
</evidence>
<reference evidence="6" key="1">
    <citation type="journal article" date="2015" name="Genome Announc.">
        <title>Complete Genome Sequence of the Bacteriochlorophyll b-Producing Photosynthetic Bacterium Blastochloris viridis.</title>
        <authorList>
            <person name="Tsukatani Y."/>
            <person name="Hirose Y."/>
            <person name="Harada J."/>
            <person name="Misawa N."/>
            <person name="Mori K."/>
            <person name="Inoue K."/>
            <person name="Tamiaki H."/>
        </authorList>
    </citation>
    <scope>NUCLEOTIDE SEQUENCE [LARGE SCALE GENOMIC DNA]</scope>
    <source>
        <strain evidence="6">DSM 133</strain>
    </source>
</reference>
<name>A0A0H5BB71_BLAVI</name>
<dbReference type="PANTHER" id="PTHR30055">
    <property type="entry name" value="HTH-TYPE TRANSCRIPTIONAL REGULATOR RUTR"/>
    <property type="match status" value="1"/>
</dbReference>
<dbReference type="InterPro" id="IPR050109">
    <property type="entry name" value="HTH-type_TetR-like_transc_reg"/>
</dbReference>
<dbReference type="SUPFAM" id="SSF46689">
    <property type="entry name" value="Homeodomain-like"/>
    <property type="match status" value="1"/>
</dbReference>
<reference evidence="8" key="3">
    <citation type="journal article" date="2016" name="Genome Announc.">
        <title>Revised genome sequence of the purple photosynthetic bacterium Blastochloris viridis.</title>
        <authorList>
            <person name="Liu L.N."/>
            <person name="Faulkner M."/>
            <person name="Liu X."/>
            <person name="Huang F."/>
            <person name="Darby A.C."/>
            <person name="Hall N."/>
        </authorList>
    </citation>
    <scope>NUCLEOTIDE SEQUENCE [LARGE SCALE GENOMIC DNA]</scope>
    <source>
        <strain evidence="8">ATCC 19567 / DSM 133 / F</strain>
    </source>
</reference>
<accession>A0A0H5BB71</accession>
<evidence type="ECO:0000313" key="7">
    <source>
        <dbReference type="EMBL" id="CUU43291.1"/>
    </source>
</evidence>
<dbReference type="Proteomes" id="UP000065734">
    <property type="component" value="Chromosome I"/>
</dbReference>
<evidence type="ECO:0000313" key="8">
    <source>
        <dbReference type="Proteomes" id="UP000065734"/>
    </source>
</evidence>
<proteinExistence type="predicted"/>
<dbReference type="AlphaFoldDB" id="A0A0H5BB71"/>
<dbReference type="InterPro" id="IPR001647">
    <property type="entry name" value="HTH_TetR"/>
</dbReference>
<gene>
    <name evidence="6" type="ORF">BV133_1822</name>
    <name evidence="7" type="ORF">BVIRIDIS_23090</name>
</gene>
<dbReference type="Pfam" id="PF17754">
    <property type="entry name" value="TetR_C_14"/>
    <property type="match status" value="1"/>
</dbReference>
<evidence type="ECO:0000256" key="3">
    <source>
        <dbReference type="ARBA" id="ARBA00023163"/>
    </source>
</evidence>
<dbReference type="PROSITE" id="PS50977">
    <property type="entry name" value="HTH_TETR_2"/>
    <property type="match status" value="1"/>
</dbReference>
<dbReference type="PATRIC" id="fig|1079.6.peg.3007"/>
<dbReference type="STRING" id="1079.BVIR_2864"/>
<keyword evidence="2 4" id="KW-0238">DNA-binding</keyword>
<feature type="DNA-binding region" description="H-T-H motif" evidence="4">
    <location>
        <begin position="24"/>
        <end position="43"/>
    </location>
</feature>
<keyword evidence="8" id="KW-1185">Reference proteome</keyword>
<dbReference type="EMBL" id="LN907867">
    <property type="protein sequence ID" value="CUU43291.1"/>
    <property type="molecule type" value="Genomic_DNA"/>
</dbReference>
<dbReference type="RefSeq" id="WP_055038198.1">
    <property type="nucleotide sequence ID" value="NZ_AP014854.2"/>
</dbReference>
<dbReference type="Gene3D" id="1.10.10.60">
    <property type="entry name" value="Homeodomain-like"/>
    <property type="match status" value="1"/>
</dbReference>
<keyword evidence="3" id="KW-0804">Transcription</keyword>
<evidence type="ECO:0000256" key="2">
    <source>
        <dbReference type="ARBA" id="ARBA00023125"/>
    </source>
</evidence>
<protein>
    <submittedName>
        <fullName evidence="6 7">Transcriptional regulator</fullName>
    </submittedName>
</protein>
<reference evidence="7" key="2">
    <citation type="submission" date="2015-11" db="EMBL/GenBank/DDBJ databases">
        <authorList>
            <person name="Zhang Y."/>
            <person name="Guo Z."/>
        </authorList>
    </citation>
    <scope>NUCLEOTIDE SEQUENCE</scope>
    <source>
        <strain evidence="7">1</strain>
    </source>
</reference>
<dbReference type="InterPro" id="IPR041347">
    <property type="entry name" value="MftR_C"/>
</dbReference>
<evidence type="ECO:0000313" key="6">
    <source>
        <dbReference type="EMBL" id="BAR99415.1"/>
    </source>
</evidence>
<dbReference type="Gene3D" id="1.10.357.10">
    <property type="entry name" value="Tetracycline Repressor, domain 2"/>
    <property type="match status" value="1"/>
</dbReference>
<keyword evidence="1" id="KW-0805">Transcription regulation</keyword>
<evidence type="ECO:0000256" key="1">
    <source>
        <dbReference type="ARBA" id="ARBA00023015"/>
    </source>
</evidence>